<comment type="caution">
    <text evidence="2">The sequence shown here is derived from an EMBL/GenBank/DDBJ whole genome shotgun (WGS) entry which is preliminary data.</text>
</comment>
<evidence type="ECO:0000313" key="2">
    <source>
        <dbReference type="EMBL" id="KAG6396862.1"/>
    </source>
</evidence>
<organism evidence="2">
    <name type="scientific">Salvia splendens</name>
    <name type="common">Scarlet sage</name>
    <dbReference type="NCBI Taxonomy" id="180675"/>
    <lineage>
        <taxon>Eukaryota</taxon>
        <taxon>Viridiplantae</taxon>
        <taxon>Streptophyta</taxon>
        <taxon>Embryophyta</taxon>
        <taxon>Tracheophyta</taxon>
        <taxon>Spermatophyta</taxon>
        <taxon>Magnoliopsida</taxon>
        <taxon>eudicotyledons</taxon>
        <taxon>Gunneridae</taxon>
        <taxon>Pentapetalae</taxon>
        <taxon>asterids</taxon>
        <taxon>lamiids</taxon>
        <taxon>Lamiales</taxon>
        <taxon>Lamiaceae</taxon>
        <taxon>Nepetoideae</taxon>
        <taxon>Mentheae</taxon>
        <taxon>Salviinae</taxon>
        <taxon>Salvia</taxon>
        <taxon>Salvia subgen. Calosphace</taxon>
        <taxon>core Calosphace</taxon>
    </lineage>
</organism>
<name>A0A8X8WL00_SALSN</name>
<sequence>MVFESVPVVQGKAAAKRLRLFGVNMDCPISDSDECDILSSSAAHLASSPSLRPQDHDKGKGSMSLDLDLDI</sequence>
<accession>A0A8X8WL00</accession>
<evidence type="ECO:0000256" key="1">
    <source>
        <dbReference type="SAM" id="MobiDB-lite"/>
    </source>
</evidence>
<dbReference type="EMBL" id="PNBA02000016">
    <property type="protein sequence ID" value="KAG6396862.1"/>
    <property type="molecule type" value="Genomic_DNA"/>
</dbReference>
<dbReference type="AlphaFoldDB" id="A0A8X8WL00"/>
<reference evidence="2" key="2">
    <citation type="submission" date="2020-08" db="EMBL/GenBank/DDBJ databases">
        <title>Plant Genome Project.</title>
        <authorList>
            <person name="Zhang R.-G."/>
        </authorList>
    </citation>
    <scope>NUCLEOTIDE SEQUENCE</scope>
    <source>
        <strain evidence="2">Huo1</strain>
        <tissue evidence="2">Leaf</tissue>
    </source>
</reference>
<evidence type="ECO:0000313" key="3">
    <source>
        <dbReference type="Proteomes" id="UP000298416"/>
    </source>
</evidence>
<proteinExistence type="predicted"/>
<dbReference type="Proteomes" id="UP000298416">
    <property type="component" value="Unassembled WGS sequence"/>
</dbReference>
<reference evidence="2" key="1">
    <citation type="submission" date="2018-01" db="EMBL/GenBank/DDBJ databases">
        <authorList>
            <person name="Mao J.F."/>
        </authorList>
    </citation>
    <scope>NUCLEOTIDE SEQUENCE</scope>
    <source>
        <strain evidence="2">Huo1</strain>
        <tissue evidence="2">Leaf</tissue>
    </source>
</reference>
<gene>
    <name evidence="2" type="ORF">SASPL_143019</name>
</gene>
<keyword evidence="3" id="KW-1185">Reference proteome</keyword>
<protein>
    <submittedName>
        <fullName evidence="2">Uncharacterized protein</fullName>
    </submittedName>
</protein>
<feature type="region of interest" description="Disordered" evidence="1">
    <location>
        <begin position="46"/>
        <end position="71"/>
    </location>
</feature>